<dbReference type="Gene3D" id="3.50.50.60">
    <property type="entry name" value="FAD/NAD(P)-binding domain"/>
    <property type="match status" value="2"/>
</dbReference>
<dbReference type="Proteomes" id="UP000601990">
    <property type="component" value="Unassembled WGS sequence"/>
</dbReference>
<organism evidence="4 5">
    <name type="scientific">Aromatoleum buckelii</name>
    <dbReference type="NCBI Taxonomy" id="200254"/>
    <lineage>
        <taxon>Bacteria</taxon>
        <taxon>Pseudomonadati</taxon>
        <taxon>Pseudomonadota</taxon>
        <taxon>Betaproteobacteria</taxon>
        <taxon>Rhodocyclales</taxon>
        <taxon>Rhodocyclaceae</taxon>
        <taxon>Aromatoleum</taxon>
    </lineage>
</organism>
<evidence type="ECO:0000313" key="4">
    <source>
        <dbReference type="EMBL" id="NMF95339.1"/>
    </source>
</evidence>
<dbReference type="InterPro" id="IPR036188">
    <property type="entry name" value="FAD/NAD-bd_sf"/>
</dbReference>
<dbReference type="RefSeq" id="WP_169200529.1">
    <property type="nucleotide sequence ID" value="NZ_WTVH02000010.1"/>
</dbReference>
<accession>A0ABX1N7U3</accession>
<evidence type="ECO:0000256" key="1">
    <source>
        <dbReference type="ARBA" id="ARBA00009410"/>
    </source>
</evidence>
<dbReference type="Pfam" id="PF01266">
    <property type="entry name" value="DAO"/>
    <property type="match status" value="1"/>
</dbReference>
<evidence type="ECO:0000313" key="5">
    <source>
        <dbReference type="Proteomes" id="UP000601990"/>
    </source>
</evidence>
<gene>
    <name evidence="4" type="ORF">GO608_18715</name>
</gene>
<feature type="domain" description="FAD dependent oxidoreductase" evidence="3">
    <location>
        <begin position="3"/>
        <end position="403"/>
    </location>
</feature>
<keyword evidence="2" id="KW-0560">Oxidoreductase</keyword>
<dbReference type="EMBL" id="WTVH01000064">
    <property type="protein sequence ID" value="NMF95339.1"/>
    <property type="molecule type" value="Genomic_DNA"/>
</dbReference>
<dbReference type="PANTHER" id="PTHR13847:SF280">
    <property type="entry name" value="D-AMINO ACID DEHYDROGENASE"/>
    <property type="match status" value="1"/>
</dbReference>
<dbReference type="PANTHER" id="PTHR13847">
    <property type="entry name" value="SARCOSINE DEHYDROGENASE-RELATED"/>
    <property type="match status" value="1"/>
</dbReference>
<keyword evidence="5" id="KW-1185">Reference proteome</keyword>
<evidence type="ECO:0000259" key="3">
    <source>
        <dbReference type="Pfam" id="PF01266"/>
    </source>
</evidence>
<dbReference type="SUPFAM" id="SSF54373">
    <property type="entry name" value="FAD-linked reductases, C-terminal domain"/>
    <property type="match status" value="1"/>
</dbReference>
<comment type="similarity">
    <text evidence="1">Belongs to the DadA oxidoreductase family.</text>
</comment>
<evidence type="ECO:0000256" key="2">
    <source>
        <dbReference type="ARBA" id="ARBA00023002"/>
    </source>
</evidence>
<reference evidence="4" key="1">
    <citation type="submission" date="2019-12" db="EMBL/GenBank/DDBJ databases">
        <title>Comparative genomics gives insights into the taxonomy of the Azoarcus-Aromatoleum group and reveals separate origins of nif in the plant-associated Azoarcus and non-plant-associated Aromatoleum sub-groups.</title>
        <authorList>
            <person name="Lafos M."/>
            <person name="Maluk M."/>
            <person name="Batista M."/>
            <person name="Junghare M."/>
            <person name="Carmona M."/>
            <person name="Faoro H."/>
            <person name="Cruz L.M."/>
            <person name="Battistoni F."/>
            <person name="De Souza E."/>
            <person name="Pedrosa F."/>
            <person name="Chen W.-M."/>
            <person name="Poole P.S."/>
            <person name="Dixon R.A."/>
            <person name="James E.K."/>
        </authorList>
    </citation>
    <scope>NUCLEOTIDE SEQUENCE</scope>
    <source>
        <strain evidence="4">U120</strain>
    </source>
</reference>
<proteinExistence type="inferred from homology"/>
<dbReference type="NCBIfam" id="NF001933">
    <property type="entry name" value="PRK00711.1"/>
    <property type="match status" value="1"/>
</dbReference>
<dbReference type="Gene3D" id="3.30.9.10">
    <property type="entry name" value="D-Amino Acid Oxidase, subunit A, domain 2"/>
    <property type="match status" value="1"/>
</dbReference>
<protein>
    <submittedName>
        <fullName evidence="4">FAD-dependent oxidoreductase</fullName>
    </submittedName>
</protein>
<name>A0ABX1N7U3_9RHOO</name>
<sequence>MHVLVLGAGVTGVTTAWYLAKAGFEVSVVDRQPEAALETSYANGGQISISHPEPWANPAAPLNALRWFGREDAPLLFRPHADPAQWAWTLAFLRECLPHRARRNTAAIASLAVHSGERLRALRAETGLAYDHLERGILHLFFTPQEFARVGPKAAELATYGIPARPCSRDECLAIEPALAGTAGELAGGLYAPNDESGDAFGFTQALAERAAQAGVRFHYNTTITRIDHSGGRIDGIEVHDADGRNGGLTAAAYVLCLGSYSRSLVAPLGEHLPIYPVKGYSVTVPLRDAQRAPSVSLTDESRRIVCSRLGDRLRVAGTAELNGYNTGINLTRCQAILDWLEARFPGATDTAAAQLWAGLRPATPGNVPLIGRSRVPNLWYNTGHGTLGWTLACGSASCLAALMSGRPAPVPNFPFLGNKT</sequence>
<comment type="caution">
    <text evidence="4">The sequence shown here is derived from an EMBL/GenBank/DDBJ whole genome shotgun (WGS) entry which is preliminary data.</text>
</comment>
<dbReference type="SUPFAM" id="SSF51905">
    <property type="entry name" value="FAD/NAD(P)-binding domain"/>
    <property type="match status" value="1"/>
</dbReference>
<dbReference type="InterPro" id="IPR006076">
    <property type="entry name" value="FAD-dep_OxRdtase"/>
</dbReference>